<proteinExistence type="predicted"/>
<sequence length="559" mass="62616">MLSSRLGRWTRSLGRISPSALIFPRRLFSSPPPPPPPAPPLPTTANLPPAQDPYRYSAGRWLLRDAQQRQARHVQFDFAQLCAIAVGLSEGASRVASYEKKEGGYNRAFVLALDNGRRVVARIPTRVAGAPRLATNSEVATSKISLPVPAILAWSDDPANPVGCEYIIQEHAEGVQLDEHWSQMNTHQHMLCTKALSFKLSELASLDFPAYGSIYFADAPIDDASLKIPLEDGCCIGPYCSPLFWNLGAGEPELYGESSPNRGPWTKLSGYASGLIDTAYSRLPTEQVAAQDRRHFRGSVGEHRRLLKICHETMKLLIEDRRVQDASIPTLLHADYNKRNIFVSPDDPTTITSFIDWQLTCIEPAFIYAQNTPDFAALPDIDPSEEEGDSSPKSRDEEKLLKDLSICHQTYDVIATYKCPKLRPARQLDPSLFRLFHYCFTSWRDGAPALRQELIDLAALWPKLNLPGSECPYSPTEKELAEHARHFEDFESMQKLKMWLKVSMGTTGDGWVPNDVWEAAREANKAAYDEWMETARESEAKGGDMTVARAERLWPFDIV</sequence>
<comment type="caution">
    <text evidence="1">The sequence shown here is derived from an EMBL/GenBank/DDBJ whole genome shotgun (WGS) entry which is preliminary data.</text>
</comment>
<organism evidence="1">
    <name type="scientific">Ophidiomyces ophidiicola</name>
    <dbReference type="NCBI Taxonomy" id="1387563"/>
    <lineage>
        <taxon>Eukaryota</taxon>
        <taxon>Fungi</taxon>
        <taxon>Dikarya</taxon>
        <taxon>Ascomycota</taxon>
        <taxon>Pezizomycotina</taxon>
        <taxon>Eurotiomycetes</taxon>
        <taxon>Eurotiomycetidae</taxon>
        <taxon>Onygenales</taxon>
        <taxon>Onygenaceae</taxon>
        <taxon>Ophidiomyces</taxon>
    </lineage>
</organism>
<name>A0ACB8V4X6_9EURO</name>
<accession>A0ACB8V4X6</accession>
<dbReference type="EMBL" id="JALBCA010000005">
    <property type="protein sequence ID" value="KAI2392710.1"/>
    <property type="molecule type" value="Genomic_DNA"/>
</dbReference>
<evidence type="ECO:0000313" key="1">
    <source>
        <dbReference type="EMBL" id="KAI2392710.1"/>
    </source>
</evidence>
<reference evidence="1" key="1">
    <citation type="journal article" date="2022" name="bioRxiv">
        <title>Population genetic analysis of Ophidiomyces ophidiicola, the causative agent of snake fungal disease, indicates recent introductions to the USA.</title>
        <authorList>
            <person name="Ladner J.T."/>
            <person name="Palmer J.M."/>
            <person name="Ettinger C.L."/>
            <person name="Stajich J.E."/>
            <person name="Farrell T.M."/>
            <person name="Glorioso B.M."/>
            <person name="Lawson B."/>
            <person name="Price S.J."/>
            <person name="Stengle A.G."/>
            <person name="Grear D.A."/>
            <person name="Lorch J.M."/>
        </authorList>
    </citation>
    <scope>NUCLEOTIDE SEQUENCE</scope>
    <source>
        <strain evidence="1">NWHC 24266-5</strain>
    </source>
</reference>
<protein>
    <submittedName>
        <fullName evidence="1">Uncharacterized protein</fullName>
    </submittedName>
</protein>
<gene>
    <name evidence="1" type="ORF">LOY88_000506</name>
</gene>